<reference evidence="1 2" key="1">
    <citation type="journal article" date="2020" name="Mol. Biol. Evol.">
        <title>Distinct Expression and Methylation Patterns for Genes with Different Fates following a Single Whole-Genome Duplication in Flowering Plants.</title>
        <authorList>
            <person name="Shi T."/>
            <person name="Rahmani R.S."/>
            <person name="Gugger P.F."/>
            <person name="Wang M."/>
            <person name="Li H."/>
            <person name="Zhang Y."/>
            <person name="Li Z."/>
            <person name="Wang Q."/>
            <person name="Van de Peer Y."/>
            <person name="Marchal K."/>
            <person name="Chen J."/>
        </authorList>
    </citation>
    <scope>NUCLEOTIDE SEQUENCE [LARGE SCALE GENOMIC DNA]</scope>
    <source>
        <tissue evidence="1">Leaf</tissue>
    </source>
</reference>
<protein>
    <submittedName>
        <fullName evidence="1">Uncharacterized protein</fullName>
    </submittedName>
</protein>
<comment type="caution">
    <text evidence="1">The sequence shown here is derived from an EMBL/GenBank/DDBJ whole genome shotgun (WGS) entry which is preliminary data.</text>
</comment>
<accession>A0A822YU49</accession>
<evidence type="ECO:0000313" key="1">
    <source>
        <dbReference type="EMBL" id="DAD32768.1"/>
    </source>
</evidence>
<sequence length="91" mass="10557">MVVSLNFDKLHRGVAYMELFHEVGPIDVGVLVPISLEPQYHLSFKIDGGDEESLAHRCLMEFKTPLCFEDPNHQILNGKTWKVKLHFCFYH</sequence>
<organism evidence="1 2">
    <name type="scientific">Nelumbo nucifera</name>
    <name type="common">Sacred lotus</name>
    <dbReference type="NCBI Taxonomy" id="4432"/>
    <lineage>
        <taxon>Eukaryota</taxon>
        <taxon>Viridiplantae</taxon>
        <taxon>Streptophyta</taxon>
        <taxon>Embryophyta</taxon>
        <taxon>Tracheophyta</taxon>
        <taxon>Spermatophyta</taxon>
        <taxon>Magnoliopsida</taxon>
        <taxon>Proteales</taxon>
        <taxon>Nelumbonaceae</taxon>
        <taxon>Nelumbo</taxon>
    </lineage>
</organism>
<dbReference type="EMBL" id="DUZY01000003">
    <property type="protein sequence ID" value="DAD32768.1"/>
    <property type="molecule type" value="Genomic_DNA"/>
</dbReference>
<evidence type="ECO:0000313" key="2">
    <source>
        <dbReference type="Proteomes" id="UP000607653"/>
    </source>
</evidence>
<dbReference type="Proteomes" id="UP000607653">
    <property type="component" value="Unassembled WGS sequence"/>
</dbReference>
<gene>
    <name evidence="1" type="ORF">HUJ06_011619</name>
</gene>
<keyword evidence="2" id="KW-1185">Reference proteome</keyword>
<name>A0A822YU49_NELNU</name>
<proteinExistence type="predicted"/>
<dbReference type="AlphaFoldDB" id="A0A822YU49"/>